<feature type="region of interest" description="Disordered" evidence="1">
    <location>
        <begin position="299"/>
        <end position="332"/>
    </location>
</feature>
<dbReference type="GO" id="GO:0046394">
    <property type="term" value="P:carboxylic acid biosynthetic process"/>
    <property type="evidence" value="ECO:0007669"/>
    <property type="project" value="UniProtKB-ARBA"/>
</dbReference>
<evidence type="ECO:0000259" key="2">
    <source>
        <dbReference type="Pfam" id="PF13840"/>
    </source>
</evidence>
<sequence length="521" mass="57736">MSPVVTITALNDPVALVHIPIHLADSYTTKLYWTIIKAGDLSAEFFNVTSNRVEIAVFGSIDLVNEEWSDADQDVRVSGSWRVFEISSGDEGEGGNYDSPHLREVSAPLAKAGISILYQSSYFTDFLLVRSSDFVRASEIFAGQGWHIDPLPSIPRRHSQLLSPTSPSPTRPFPSPTTRISPPPPSQPEITVLSSPLACVGISHSAATSDVAERLRRFIVWPERSVQSSQTSRSRETSPCSDSRDHSTERYGRRKRPRKEESRPFVSYTRTEDGSSLMTETRALKAVFEGQEVDIQSGGEILSDWEDESDLDLSDGESDLEDDEMPRTPVSARSGYFSLHHGVQNQIDENTQTDEHAQTGENSRTGENDGDEIGNPERDNEERTGRKKENVKYEGERNGGKKRFSLPATPGDSPMTIQWTGRVTRSITNRANKEGERGGRKRCLQLDLRGVGSGDEGEGTYHMDKSGLVTRFSSLLNTAQIKMLYSSTMHTANVLVEARDVRRAKSLLERGGRQVSPCSVL</sequence>
<protein>
    <recommendedName>
        <fullName evidence="2">CASTOR ACT domain-containing protein</fullName>
    </recommendedName>
</protein>
<comment type="caution">
    <text evidence="3">The sequence shown here is derived from an EMBL/GenBank/DDBJ whole genome shotgun (WGS) entry which is preliminary data.</text>
</comment>
<dbReference type="Gene3D" id="3.30.2130.10">
    <property type="entry name" value="VC0802-like"/>
    <property type="match status" value="2"/>
</dbReference>
<dbReference type="EMBL" id="SDIL01000122">
    <property type="protein sequence ID" value="RXK35772.1"/>
    <property type="molecule type" value="Genomic_DNA"/>
</dbReference>
<feature type="compositionally biased region" description="Basic and acidic residues" evidence="1">
    <location>
        <begin position="375"/>
        <end position="399"/>
    </location>
</feature>
<name>A0A4Q1BAG3_TREME</name>
<feature type="domain" description="CASTOR ACT" evidence="2">
    <location>
        <begin position="104"/>
        <end position="140"/>
    </location>
</feature>
<dbReference type="VEuPathDB" id="FungiDB:TREMEDRAFT_64177"/>
<dbReference type="InParanoid" id="A0A4Q1BAG3"/>
<feature type="region of interest" description="Disordered" evidence="1">
    <location>
        <begin position="348"/>
        <end position="417"/>
    </location>
</feature>
<dbReference type="GO" id="GO:0006520">
    <property type="term" value="P:amino acid metabolic process"/>
    <property type="evidence" value="ECO:0007669"/>
    <property type="project" value="UniProtKB-ARBA"/>
</dbReference>
<reference evidence="3 4" key="1">
    <citation type="submission" date="2016-06" db="EMBL/GenBank/DDBJ databases">
        <title>Evolution of pathogenesis and genome organization in the Tremellales.</title>
        <authorList>
            <person name="Cuomo C."/>
            <person name="Litvintseva A."/>
            <person name="Heitman J."/>
            <person name="Chen Y."/>
            <person name="Sun S."/>
            <person name="Springer D."/>
            <person name="Dromer F."/>
            <person name="Young S."/>
            <person name="Zeng Q."/>
            <person name="Chapman S."/>
            <person name="Gujja S."/>
            <person name="Saif S."/>
            <person name="Birren B."/>
        </authorList>
    </citation>
    <scope>NUCLEOTIDE SEQUENCE [LARGE SCALE GENOMIC DNA]</scope>
    <source>
        <strain evidence="3 4">ATCC 28783</strain>
    </source>
</reference>
<feature type="region of interest" description="Disordered" evidence="1">
    <location>
        <begin position="157"/>
        <end position="191"/>
    </location>
</feature>
<dbReference type="Pfam" id="PF13840">
    <property type="entry name" value="ACT_7"/>
    <property type="match status" value="1"/>
</dbReference>
<dbReference type="InterPro" id="IPR045865">
    <property type="entry name" value="ACT-like_dom_sf"/>
</dbReference>
<evidence type="ECO:0000313" key="4">
    <source>
        <dbReference type="Proteomes" id="UP000289152"/>
    </source>
</evidence>
<proteinExistence type="predicted"/>
<feature type="compositionally biased region" description="Pro residues" evidence="1">
    <location>
        <begin position="166"/>
        <end position="187"/>
    </location>
</feature>
<dbReference type="OrthoDB" id="58529at2759"/>
<accession>A0A4Q1BAG3</accession>
<organism evidence="3 4">
    <name type="scientific">Tremella mesenterica</name>
    <name type="common">Jelly fungus</name>
    <dbReference type="NCBI Taxonomy" id="5217"/>
    <lineage>
        <taxon>Eukaryota</taxon>
        <taxon>Fungi</taxon>
        <taxon>Dikarya</taxon>
        <taxon>Basidiomycota</taxon>
        <taxon>Agaricomycotina</taxon>
        <taxon>Tremellomycetes</taxon>
        <taxon>Tremellales</taxon>
        <taxon>Tremellaceae</taxon>
        <taxon>Tremella</taxon>
    </lineage>
</organism>
<gene>
    <name evidence="3" type="ORF">M231_06958</name>
</gene>
<feature type="region of interest" description="Disordered" evidence="1">
    <location>
        <begin position="226"/>
        <end position="275"/>
    </location>
</feature>
<dbReference type="SUPFAM" id="SSF55021">
    <property type="entry name" value="ACT-like"/>
    <property type="match status" value="1"/>
</dbReference>
<dbReference type="STRING" id="5217.A0A4Q1BAG3"/>
<dbReference type="Proteomes" id="UP000289152">
    <property type="component" value="Unassembled WGS sequence"/>
</dbReference>
<evidence type="ECO:0000256" key="1">
    <source>
        <dbReference type="SAM" id="MobiDB-lite"/>
    </source>
</evidence>
<feature type="compositionally biased region" description="Acidic residues" evidence="1">
    <location>
        <begin position="303"/>
        <end position="324"/>
    </location>
</feature>
<evidence type="ECO:0000313" key="3">
    <source>
        <dbReference type="EMBL" id="RXK35772.1"/>
    </source>
</evidence>
<dbReference type="AlphaFoldDB" id="A0A4Q1BAG3"/>
<dbReference type="InterPro" id="IPR027795">
    <property type="entry name" value="CASTOR_ACT_dom"/>
</dbReference>
<dbReference type="PANTHER" id="PTHR31131">
    <property type="entry name" value="CHROMOSOME 1, WHOLE GENOME SHOTGUN SEQUENCE"/>
    <property type="match status" value="1"/>
</dbReference>
<dbReference type="InterPro" id="IPR051719">
    <property type="entry name" value="CASTOR_mTORC1"/>
</dbReference>
<feature type="compositionally biased region" description="Basic and acidic residues" evidence="1">
    <location>
        <begin position="242"/>
        <end position="251"/>
    </location>
</feature>
<dbReference type="PANTHER" id="PTHR31131:SF6">
    <property type="entry name" value="CASTOR ACT DOMAIN-CONTAINING PROTEIN"/>
    <property type="match status" value="1"/>
</dbReference>
<keyword evidence="4" id="KW-1185">Reference proteome</keyword>